<dbReference type="GO" id="GO:0008564">
    <property type="term" value="F:protein-exporting ATPase activity"/>
    <property type="evidence" value="ECO:0007669"/>
    <property type="project" value="UniProtKB-EC"/>
</dbReference>
<gene>
    <name evidence="15 20" type="primary">secA</name>
    <name evidence="20" type="ORF">Ana3638_03770</name>
</gene>
<dbReference type="GO" id="GO:0017038">
    <property type="term" value="P:protein import"/>
    <property type="evidence" value="ECO:0007669"/>
    <property type="project" value="InterPro"/>
</dbReference>
<keyword evidence="8 15" id="KW-0547">Nucleotide-binding</keyword>
<keyword evidence="5 15" id="KW-1003">Cell membrane</keyword>
<feature type="binding site" evidence="15">
    <location>
        <position position="85"/>
    </location>
    <ligand>
        <name>ATP</name>
        <dbReference type="ChEBI" id="CHEBI:30616"/>
    </ligand>
</feature>
<comment type="similarity">
    <text evidence="3 15 16">Belongs to the SecA family.</text>
</comment>
<dbReference type="PROSITE" id="PS01312">
    <property type="entry name" value="SECA"/>
    <property type="match status" value="1"/>
</dbReference>
<dbReference type="InterPro" id="IPR004027">
    <property type="entry name" value="SEC_C_motif"/>
</dbReference>
<dbReference type="CDD" id="cd17928">
    <property type="entry name" value="DEXDc_SecA"/>
    <property type="match status" value="1"/>
</dbReference>
<dbReference type="PANTHER" id="PTHR30612">
    <property type="entry name" value="SECA INNER MEMBRANE COMPONENT OF SEC PROTEIN SECRETION SYSTEM"/>
    <property type="match status" value="1"/>
</dbReference>
<dbReference type="AlphaFoldDB" id="A0A6P1TI80"/>
<dbReference type="Pfam" id="PF02810">
    <property type="entry name" value="SEC-C"/>
    <property type="match status" value="1"/>
</dbReference>
<dbReference type="GO" id="GO:0031522">
    <property type="term" value="C:cell envelope Sec protein transport complex"/>
    <property type="evidence" value="ECO:0007669"/>
    <property type="project" value="TreeGrafter"/>
</dbReference>
<organism evidence="20 21">
    <name type="scientific">Anaerocolumna sedimenticola</name>
    <dbReference type="NCBI Taxonomy" id="2696063"/>
    <lineage>
        <taxon>Bacteria</taxon>
        <taxon>Bacillati</taxon>
        <taxon>Bacillota</taxon>
        <taxon>Clostridia</taxon>
        <taxon>Lachnospirales</taxon>
        <taxon>Lachnospiraceae</taxon>
        <taxon>Anaerocolumna</taxon>
    </lineage>
</organism>
<evidence type="ECO:0000256" key="3">
    <source>
        <dbReference type="ARBA" id="ARBA00007650"/>
    </source>
</evidence>
<dbReference type="InterPro" id="IPR011130">
    <property type="entry name" value="SecA_preprotein_X-link_dom"/>
</dbReference>
<dbReference type="Pfam" id="PF01043">
    <property type="entry name" value="SecA_PP_bind"/>
    <property type="match status" value="1"/>
</dbReference>
<keyword evidence="4 15" id="KW-0813">Transport</keyword>
<dbReference type="FunFam" id="1.10.3060.10:FF:000003">
    <property type="entry name" value="Protein translocase subunit SecA"/>
    <property type="match status" value="1"/>
</dbReference>
<evidence type="ECO:0000256" key="11">
    <source>
        <dbReference type="ARBA" id="ARBA00022927"/>
    </source>
</evidence>
<dbReference type="PRINTS" id="PR00906">
    <property type="entry name" value="SECA"/>
</dbReference>
<evidence type="ECO:0000313" key="21">
    <source>
        <dbReference type="Proteomes" id="UP000464314"/>
    </source>
</evidence>
<evidence type="ECO:0000256" key="12">
    <source>
        <dbReference type="ARBA" id="ARBA00022967"/>
    </source>
</evidence>
<dbReference type="FunFam" id="3.40.50.300:FF:000334">
    <property type="entry name" value="Protein translocase subunit SecA"/>
    <property type="match status" value="1"/>
</dbReference>
<dbReference type="Gene3D" id="1.10.3060.10">
    <property type="entry name" value="Helical scaffold and wing domains of SecA"/>
    <property type="match status" value="1"/>
</dbReference>
<proteinExistence type="inferred from homology"/>
<dbReference type="SMART" id="SM00958">
    <property type="entry name" value="SecA_PP_bind"/>
    <property type="match status" value="1"/>
</dbReference>
<keyword evidence="6 15" id="KW-0963">Cytoplasm</keyword>
<comment type="subcellular location">
    <subcellularLocation>
        <location evidence="15">Cell membrane</location>
        <topology evidence="15">Peripheral membrane protein</topology>
        <orientation evidence="15">Cytoplasmic side</orientation>
    </subcellularLocation>
    <subcellularLocation>
        <location evidence="2 15">Cytoplasm</location>
    </subcellularLocation>
    <text evidence="15">Distribution is 50-50.</text>
</comment>
<evidence type="ECO:0000313" key="20">
    <source>
        <dbReference type="EMBL" id="QHQ60007.1"/>
    </source>
</evidence>
<dbReference type="InterPro" id="IPR044722">
    <property type="entry name" value="SecA_SF2_C"/>
</dbReference>
<evidence type="ECO:0000256" key="15">
    <source>
        <dbReference type="HAMAP-Rule" id="MF_01382"/>
    </source>
</evidence>
<dbReference type="Gene3D" id="3.90.1440.10">
    <property type="entry name" value="SecA, preprotein cross-linking domain"/>
    <property type="match status" value="1"/>
</dbReference>
<comment type="function">
    <text evidence="15">Part of the Sec protein translocase complex. Interacts with the SecYEG preprotein conducting channel. Has a central role in coupling the hydrolysis of ATP to the transfer of proteins into and across the cell membrane, serving as an ATP-driven molecular motor driving the stepwise translocation of polypeptide chains across the membrane.</text>
</comment>
<dbReference type="NCBIfam" id="TIGR00963">
    <property type="entry name" value="secA"/>
    <property type="match status" value="1"/>
</dbReference>
<dbReference type="Pfam" id="PF07516">
    <property type="entry name" value="SecA_SW"/>
    <property type="match status" value="1"/>
</dbReference>
<evidence type="ECO:0000259" key="17">
    <source>
        <dbReference type="PROSITE" id="PS51192"/>
    </source>
</evidence>
<dbReference type="FunFam" id="3.90.1440.10:FF:000001">
    <property type="entry name" value="Preprotein translocase subunit SecA"/>
    <property type="match status" value="1"/>
</dbReference>
<dbReference type="InterPro" id="IPR011115">
    <property type="entry name" value="SecA_DEAD"/>
</dbReference>
<dbReference type="KEGG" id="anr:Ana3638_03770"/>
<evidence type="ECO:0000256" key="5">
    <source>
        <dbReference type="ARBA" id="ARBA00022475"/>
    </source>
</evidence>
<feature type="domain" description="Helicase ATP-binding" evidence="17">
    <location>
        <begin position="87"/>
        <end position="225"/>
    </location>
</feature>
<dbReference type="InterPro" id="IPR014018">
    <property type="entry name" value="SecA_motor_DEAD"/>
</dbReference>
<dbReference type="InterPro" id="IPR000185">
    <property type="entry name" value="SecA"/>
</dbReference>
<dbReference type="InterPro" id="IPR027417">
    <property type="entry name" value="P-loop_NTPase"/>
</dbReference>
<evidence type="ECO:0000256" key="13">
    <source>
        <dbReference type="ARBA" id="ARBA00023010"/>
    </source>
</evidence>
<dbReference type="NCBIfam" id="NF009538">
    <property type="entry name" value="PRK12904.1"/>
    <property type="match status" value="1"/>
</dbReference>
<evidence type="ECO:0000259" key="19">
    <source>
        <dbReference type="PROSITE" id="PS51196"/>
    </source>
</evidence>
<dbReference type="InterPro" id="IPR014001">
    <property type="entry name" value="Helicase_ATP-bd"/>
</dbReference>
<dbReference type="CDD" id="cd18803">
    <property type="entry name" value="SF2_C_secA"/>
    <property type="match status" value="1"/>
</dbReference>
<dbReference type="GO" id="GO:0046872">
    <property type="term" value="F:metal ion binding"/>
    <property type="evidence" value="ECO:0007669"/>
    <property type="project" value="UniProtKB-KW"/>
</dbReference>
<sequence length="856" mass="97483">MSFITKIFGTHSEREIKLIIPIVDQIEALEPTIVNLSDAELRNKTIEFKNRLKNGETLDDIMVEAYAVVREAAKRVLGLRHFRVQLMGGVILHQGRIAEMRTGEGKTLVSTLPAYLNALEGKGVHIVTVNDYLAKRDAEWMGKIHEFLGLKVGVILNSMDNDERREAYACDITYATNNELGFDYLRDNMVIYKEQLVQRGLHYAIIDEVDSVLIDEARTPLIISGQSGKSTRLYEACDILARQLVRGKESAELTKMAALMKEEIEEEGDFIVNEKDKNVNLTAEGVAKVENFFKIENLADPEHLEIQHNIILALRAHNLMFRDKDYVVKDDEVLIVDEFTGRIMPGRRYSDGLHQAIEAKEKVKVKRESKTLATITFQNFFNKYGKKSGMTGTALTEEKEFRDIYGMDVIEVPTNLPVARIDRQDAVYKTKREKLNAVINEIIESHKKGQPVLVGTITIEASEEISELLKKKNIQHKVLNAKFHELEAEIIADAGQPGAVTIATNMAGRGTDIKLGEGVVDAGGLKIIGTERHESRRIDNQLRGRAGRQGDPGESRFFISLEDDLMRLFGSERLMGMFNSLGLPEGEQIEHKMLSNAIEKAQTRIENNNFGIRKNLLEYDQVNNDQREIIYAERRRVLDGESMRDSIFKMITDTVEDCVNTSISDDQLPEEWDLNELNNLLIPIIPLEPIVQDPSNLKYYKKNELIQKLKEDAVSLYEAKEAEFPEKEHLREIERVILLKVIDRKWMDHIDDMDQLRQGIGLQAYGQRDPLVEFKFMGFEMFDEMTDAIREDTVKALMHVRIEQNVEREQVAKVTGTNKDDTVQQGPVRRVGKKIQPNDPCPCGSGKKYKYCCGRS</sequence>
<dbReference type="PANTHER" id="PTHR30612:SF0">
    <property type="entry name" value="CHLOROPLAST PROTEIN-TRANSPORTING ATPASE"/>
    <property type="match status" value="1"/>
</dbReference>
<dbReference type="EMBL" id="CP048000">
    <property type="protein sequence ID" value="QHQ60007.1"/>
    <property type="molecule type" value="Genomic_DNA"/>
</dbReference>
<dbReference type="InterPro" id="IPR011116">
    <property type="entry name" value="SecA_Wing/Scaffold"/>
</dbReference>
<dbReference type="HAMAP" id="MF_01382">
    <property type="entry name" value="SecA"/>
    <property type="match status" value="1"/>
</dbReference>
<comment type="cofactor">
    <cofactor evidence="1">
        <name>Zn(2+)</name>
        <dbReference type="ChEBI" id="CHEBI:29105"/>
    </cofactor>
</comment>
<evidence type="ECO:0000256" key="14">
    <source>
        <dbReference type="ARBA" id="ARBA00023136"/>
    </source>
</evidence>
<dbReference type="EC" id="7.4.2.8" evidence="15"/>
<evidence type="ECO:0000256" key="9">
    <source>
        <dbReference type="ARBA" id="ARBA00022833"/>
    </source>
</evidence>
<comment type="subunit">
    <text evidence="15">Monomer and homodimer. Part of the essential Sec protein translocation apparatus which comprises SecA, SecYEG and auxiliary proteins SecDF. Other proteins may also be involved.</text>
</comment>
<evidence type="ECO:0000256" key="1">
    <source>
        <dbReference type="ARBA" id="ARBA00001947"/>
    </source>
</evidence>
<dbReference type="Pfam" id="PF07517">
    <property type="entry name" value="SecA_DEAD"/>
    <property type="match status" value="1"/>
</dbReference>
<keyword evidence="13 15" id="KW-0811">Translocation</keyword>
<keyword evidence="21" id="KW-1185">Reference proteome</keyword>
<dbReference type="PROSITE" id="PS51194">
    <property type="entry name" value="HELICASE_CTER"/>
    <property type="match status" value="1"/>
</dbReference>
<dbReference type="GO" id="GO:0043952">
    <property type="term" value="P:protein transport by the Sec complex"/>
    <property type="evidence" value="ECO:0007669"/>
    <property type="project" value="TreeGrafter"/>
</dbReference>
<dbReference type="Pfam" id="PF21090">
    <property type="entry name" value="P-loop_SecA"/>
    <property type="match status" value="2"/>
</dbReference>
<reference evidence="20 21" key="1">
    <citation type="submission" date="2020-01" db="EMBL/GenBank/DDBJ databases">
        <title>Genome analysis of Anaerocolumna sp. CBA3638.</title>
        <authorList>
            <person name="Kim J."/>
            <person name="Roh S.W."/>
        </authorList>
    </citation>
    <scope>NUCLEOTIDE SEQUENCE [LARGE SCALE GENOMIC DNA]</scope>
    <source>
        <strain evidence="20 21">CBA3638</strain>
    </source>
</reference>
<feature type="binding site" evidence="15">
    <location>
        <position position="512"/>
    </location>
    <ligand>
        <name>ATP</name>
        <dbReference type="ChEBI" id="CHEBI:30616"/>
    </ligand>
</feature>
<evidence type="ECO:0000256" key="8">
    <source>
        <dbReference type="ARBA" id="ARBA00022741"/>
    </source>
</evidence>
<evidence type="ECO:0000256" key="16">
    <source>
        <dbReference type="RuleBase" id="RU003874"/>
    </source>
</evidence>
<dbReference type="InterPro" id="IPR036266">
    <property type="entry name" value="SecA_Wing/Scaffold_sf"/>
</dbReference>
<dbReference type="GO" id="GO:0005886">
    <property type="term" value="C:plasma membrane"/>
    <property type="evidence" value="ECO:0007669"/>
    <property type="project" value="UniProtKB-SubCell"/>
</dbReference>
<dbReference type="InterPro" id="IPR020937">
    <property type="entry name" value="SecA_CS"/>
</dbReference>
<dbReference type="SUPFAM" id="SSF81886">
    <property type="entry name" value="Helical scaffold and wing domains of SecA"/>
    <property type="match status" value="1"/>
</dbReference>
<evidence type="ECO:0000256" key="10">
    <source>
        <dbReference type="ARBA" id="ARBA00022840"/>
    </source>
</evidence>
<dbReference type="RefSeq" id="WP_161836843.1">
    <property type="nucleotide sequence ID" value="NZ_CP048000.1"/>
</dbReference>
<keyword evidence="9" id="KW-0862">Zinc</keyword>
<keyword evidence="7" id="KW-0479">Metal-binding</keyword>
<feature type="binding site" evidence="15">
    <location>
        <begin position="103"/>
        <end position="107"/>
    </location>
    <ligand>
        <name>ATP</name>
        <dbReference type="ChEBI" id="CHEBI:30616"/>
    </ligand>
</feature>
<evidence type="ECO:0000259" key="18">
    <source>
        <dbReference type="PROSITE" id="PS51194"/>
    </source>
</evidence>
<dbReference type="GO" id="GO:0065002">
    <property type="term" value="P:intracellular protein transmembrane transport"/>
    <property type="evidence" value="ECO:0007669"/>
    <property type="project" value="UniProtKB-UniRule"/>
</dbReference>
<evidence type="ECO:0000256" key="4">
    <source>
        <dbReference type="ARBA" id="ARBA00022448"/>
    </source>
</evidence>
<keyword evidence="11 15" id="KW-0653">Protein transport</keyword>
<dbReference type="GO" id="GO:0006605">
    <property type="term" value="P:protein targeting"/>
    <property type="evidence" value="ECO:0007669"/>
    <property type="project" value="UniProtKB-UniRule"/>
</dbReference>
<keyword evidence="14 15" id="KW-0472">Membrane</keyword>
<name>A0A6P1TI80_9FIRM</name>
<dbReference type="InterPro" id="IPR001650">
    <property type="entry name" value="Helicase_C-like"/>
</dbReference>
<keyword evidence="12 15" id="KW-1278">Translocase</keyword>
<evidence type="ECO:0000256" key="7">
    <source>
        <dbReference type="ARBA" id="ARBA00022723"/>
    </source>
</evidence>
<evidence type="ECO:0000256" key="2">
    <source>
        <dbReference type="ARBA" id="ARBA00004496"/>
    </source>
</evidence>
<accession>A0A6P1TI80</accession>
<dbReference type="InterPro" id="IPR036670">
    <property type="entry name" value="SecA_X-link_sf"/>
</dbReference>
<dbReference type="SUPFAM" id="SSF81767">
    <property type="entry name" value="Pre-protein crosslinking domain of SecA"/>
    <property type="match status" value="1"/>
</dbReference>
<dbReference type="GO" id="GO:0005829">
    <property type="term" value="C:cytosol"/>
    <property type="evidence" value="ECO:0007669"/>
    <property type="project" value="TreeGrafter"/>
</dbReference>
<feature type="domain" description="SecA family profile" evidence="19">
    <location>
        <begin position="1"/>
        <end position="590"/>
    </location>
</feature>
<dbReference type="FunFam" id="3.40.50.300:FF:000694">
    <property type="entry name" value="Preprotein translocase subunit SecA"/>
    <property type="match status" value="1"/>
</dbReference>
<protein>
    <recommendedName>
        <fullName evidence="15 16">Protein translocase subunit SecA</fullName>
        <ecNumber evidence="15">7.4.2.8</ecNumber>
    </recommendedName>
</protein>
<dbReference type="GO" id="GO:0005524">
    <property type="term" value="F:ATP binding"/>
    <property type="evidence" value="ECO:0007669"/>
    <property type="project" value="UniProtKB-UniRule"/>
</dbReference>
<comment type="catalytic activity">
    <reaction evidence="15">
        <text>ATP + H2O + cellular proteinSide 1 = ADP + phosphate + cellular proteinSide 2.</text>
        <dbReference type="EC" id="7.4.2.8"/>
    </reaction>
</comment>
<dbReference type="PROSITE" id="PS51196">
    <property type="entry name" value="SECA_MOTOR_DEAD"/>
    <property type="match status" value="1"/>
</dbReference>
<feature type="domain" description="Helicase C-terminal" evidence="18">
    <location>
        <begin position="434"/>
        <end position="606"/>
    </location>
</feature>
<dbReference type="SUPFAM" id="SSF52540">
    <property type="entry name" value="P-loop containing nucleoside triphosphate hydrolases"/>
    <property type="match status" value="2"/>
</dbReference>
<dbReference type="SMART" id="SM00957">
    <property type="entry name" value="SecA_DEAD"/>
    <property type="match status" value="1"/>
</dbReference>
<dbReference type="PROSITE" id="PS51192">
    <property type="entry name" value="HELICASE_ATP_BIND_1"/>
    <property type="match status" value="1"/>
</dbReference>
<dbReference type="Proteomes" id="UP000464314">
    <property type="component" value="Chromosome"/>
</dbReference>
<evidence type="ECO:0000256" key="6">
    <source>
        <dbReference type="ARBA" id="ARBA00022490"/>
    </source>
</evidence>
<keyword evidence="10 15" id="KW-0067">ATP-binding</keyword>
<dbReference type="Gene3D" id="3.40.50.300">
    <property type="entry name" value="P-loop containing nucleotide triphosphate hydrolases"/>
    <property type="match status" value="3"/>
</dbReference>